<dbReference type="Proteomes" id="UP001652624">
    <property type="component" value="Chromosome 9"/>
</dbReference>
<dbReference type="Pfam" id="PF00028">
    <property type="entry name" value="Cadherin"/>
    <property type="match status" value="6"/>
</dbReference>
<keyword evidence="4 7" id="KW-0472">Membrane</keyword>
<evidence type="ECO:0000256" key="2">
    <source>
        <dbReference type="ARBA" id="ARBA00022737"/>
    </source>
</evidence>
<gene>
    <name evidence="11" type="primary">CDHR2</name>
</gene>
<feature type="region of interest" description="Disordered" evidence="6">
    <location>
        <begin position="1252"/>
        <end position="1309"/>
    </location>
</feature>
<name>A0A1S3WDG1_ERIEU</name>
<feature type="domain" description="Cadherin" evidence="9">
    <location>
        <begin position="244"/>
        <end position="355"/>
    </location>
</feature>
<keyword evidence="3 5" id="KW-0106">Calcium</keyword>
<dbReference type="CTD" id="54825"/>
<feature type="signal peptide" evidence="8">
    <location>
        <begin position="1"/>
        <end position="20"/>
    </location>
</feature>
<dbReference type="PROSITE" id="PS50268">
    <property type="entry name" value="CADHERIN_2"/>
    <property type="match status" value="9"/>
</dbReference>
<evidence type="ECO:0000313" key="11">
    <source>
        <dbReference type="RefSeq" id="XP_016044169.2"/>
    </source>
</evidence>
<evidence type="ECO:0000256" key="3">
    <source>
        <dbReference type="ARBA" id="ARBA00022837"/>
    </source>
</evidence>
<dbReference type="Gene3D" id="2.60.40.60">
    <property type="entry name" value="Cadherins"/>
    <property type="match status" value="9"/>
</dbReference>
<dbReference type="GO" id="GO:0030154">
    <property type="term" value="P:cell differentiation"/>
    <property type="evidence" value="ECO:0007669"/>
    <property type="project" value="UniProtKB-KW"/>
</dbReference>
<dbReference type="GO" id="GO:0016324">
    <property type="term" value="C:apical plasma membrane"/>
    <property type="evidence" value="ECO:0007669"/>
    <property type="project" value="UniProtKB-SubCell"/>
</dbReference>
<dbReference type="InterPro" id="IPR015919">
    <property type="entry name" value="Cadherin-like_sf"/>
</dbReference>
<comment type="subcellular location">
    <subcellularLocation>
        <location evidence="1">Membrane</location>
    </subcellularLocation>
</comment>
<dbReference type="GO" id="GO:0070161">
    <property type="term" value="C:anchoring junction"/>
    <property type="evidence" value="ECO:0007669"/>
    <property type="project" value="UniProtKB-SubCell"/>
</dbReference>
<dbReference type="PANTHER" id="PTHR24027">
    <property type="entry name" value="CADHERIN-23"/>
    <property type="match status" value="1"/>
</dbReference>
<evidence type="ECO:0000256" key="8">
    <source>
        <dbReference type="SAM" id="SignalP"/>
    </source>
</evidence>
<evidence type="ECO:0000256" key="1">
    <source>
        <dbReference type="ARBA" id="ARBA00004370"/>
    </source>
</evidence>
<evidence type="ECO:0000313" key="10">
    <source>
        <dbReference type="Proteomes" id="UP001652624"/>
    </source>
</evidence>
<feature type="chain" id="PRO_5046213706" evidence="8">
    <location>
        <begin position="21"/>
        <end position="1309"/>
    </location>
</feature>
<protein>
    <submittedName>
        <fullName evidence="11">Cadherin-related family member 2 isoform X1</fullName>
    </submittedName>
</protein>
<keyword evidence="10" id="KW-1185">Reference proteome</keyword>
<evidence type="ECO:0000259" key="9">
    <source>
        <dbReference type="PROSITE" id="PS50268"/>
    </source>
</evidence>
<dbReference type="PROSITE" id="PS00232">
    <property type="entry name" value="CADHERIN_1"/>
    <property type="match status" value="5"/>
</dbReference>
<keyword evidence="2" id="KW-0677">Repeat</keyword>
<dbReference type="GO" id="GO:0007156">
    <property type="term" value="P:homophilic cell adhesion via plasma membrane adhesion molecules"/>
    <property type="evidence" value="ECO:0007669"/>
    <property type="project" value="InterPro"/>
</dbReference>
<dbReference type="GO" id="GO:0060429">
    <property type="term" value="P:epithelium development"/>
    <property type="evidence" value="ECO:0007669"/>
    <property type="project" value="UniProtKB-ARBA"/>
</dbReference>
<dbReference type="OrthoDB" id="6491773at2759"/>
<dbReference type="FunCoup" id="A0A1S3WDG1">
    <property type="interactions" value="34"/>
</dbReference>
<dbReference type="RefSeq" id="XP_016044169.2">
    <property type="nucleotide sequence ID" value="XM_016188683.2"/>
</dbReference>
<dbReference type="InterPro" id="IPR039808">
    <property type="entry name" value="Cadherin"/>
</dbReference>
<feature type="domain" description="Cadherin" evidence="9">
    <location>
        <begin position="27"/>
        <end position="126"/>
    </location>
</feature>
<feature type="domain" description="Cadherin" evidence="9">
    <location>
        <begin position="480"/>
        <end position="585"/>
    </location>
</feature>
<dbReference type="InterPro" id="IPR002126">
    <property type="entry name" value="Cadherin-like_dom"/>
</dbReference>
<feature type="domain" description="Cadherin" evidence="9">
    <location>
        <begin position="809"/>
        <end position="927"/>
    </location>
</feature>
<dbReference type="GO" id="GO:0008013">
    <property type="term" value="F:beta-catenin binding"/>
    <property type="evidence" value="ECO:0007669"/>
    <property type="project" value="TreeGrafter"/>
</dbReference>
<keyword evidence="7" id="KW-1133">Transmembrane helix</keyword>
<organism evidence="10 11">
    <name type="scientific">Erinaceus europaeus</name>
    <name type="common">Western European hedgehog</name>
    <dbReference type="NCBI Taxonomy" id="9365"/>
    <lineage>
        <taxon>Eukaryota</taxon>
        <taxon>Metazoa</taxon>
        <taxon>Chordata</taxon>
        <taxon>Craniata</taxon>
        <taxon>Vertebrata</taxon>
        <taxon>Euteleostomi</taxon>
        <taxon>Mammalia</taxon>
        <taxon>Eutheria</taxon>
        <taxon>Laurasiatheria</taxon>
        <taxon>Eulipotyphla</taxon>
        <taxon>Erinaceidae</taxon>
        <taxon>Erinaceinae</taxon>
        <taxon>Erinaceus</taxon>
    </lineage>
</organism>
<keyword evidence="8" id="KW-0732">Signal</keyword>
<dbReference type="PANTHER" id="PTHR24027:SF411">
    <property type="entry name" value="CADHERIN DOMAIN-CONTAINING PROTEIN"/>
    <property type="match status" value="1"/>
</dbReference>
<dbReference type="SUPFAM" id="SSF49313">
    <property type="entry name" value="Cadherin-like"/>
    <property type="match status" value="9"/>
</dbReference>
<dbReference type="GO" id="GO:0031528">
    <property type="term" value="C:microvillus membrane"/>
    <property type="evidence" value="ECO:0007669"/>
    <property type="project" value="UniProtKB-SubCell"/>
</dbReference>
<accession>A0A1S3WDG1</accession>
<dbReference type="SMART" id="SM00112">
    <property type="entry name" value="CA"/>
    <property type="match status" value="9"/>
</dbReference>
<proteinExistence type="predicted"/>
<dbReference type="PRINTS" id="PR00205">
    <property type="entry name" value="CADHERIN"/>
</dbReference>
<evidence type="ECO:0000256" key="7">
    <source>
        <dbReference type="SAM" id="Phobius"/>
    </source>
</evidence>
<feature type="domain" description="Cadherin" evidence="9">
    <location>
        <begin position="695"/>
        <end position="807"/>
    </location>
</feature>
<evidence type="ECO:0000256" key="5">
    <source>
        <dbReference type="PROSITE-ProRule" id="PRU00043"/>
    </source>
</evidence>
<dbReference type="eggNOG" id="KOG3594">
    <property type="taxonomic scope" value="Eukaryota"/>
</dbReference>
<dbReference type="GeneID" id="103114679"/>
<dbReference type="InterPro" id="IPR020894">
    <property type="entry name" value="Cadherin_CS"/>
</dbReference>
<reference evidence="11" key="1">
    <citation type="submission" date="2025-08" db="UniProtKB">
        <authorList>
            <consortium name="RefSeq"/>
        </authorList>
    </citation>
    <scope>IDENTIFICATION</scope>
</reference>
<feature type="transmembrane region" description="Helical" evidence="7">
    <location>
        <begin position="1152"/>
        <end position="1178"/>
    </location>
</feature>
<dbReference type="GO" id="GO:0016477">
    <property type="term" value="P:cell migration"/>
    <property type="evidence" value="ECO:0007669"/>
    <property type="project" value="TreeGrafter"/>
</dbReference>
<evidence type="ECO:0000256" key="6">
    <source>
        <dbReference type="SAM" id="MobiDB-lite"/>
    </source>
</evidence>
<dbReference type="GO" id="GO:0005509">
    <property type="term" value="F:calcium ion binding"/>
    <property type="evidence" value="ECO:0007669"/>
    <property type="project" value="UniProtKB-UniRule"/>
</dbReference>
<dbReference type="CDD" id="cd11304">
    <property type="entry name" value="Cadherin_repeat"/>
    <property type="match status" value="9"/>
</dbReference>
<dbReference type="InParanoid" id="A0A1S3WDG1"/>
<feature type="domain" description="Cadherin" evidence="9">
    <location>
        <begin position="929"/>
        <end position="1054"/>
    </location>
</feature>
<dbReference type="STRING" id="9365.ENSEEUP00000004116"/>
<feature type="compositionally biased region" description="Polar residues" evidence="6">
    <location>
        <begin position="1290"/>
        <end position="1309"/>
    </location>
</feature>
<feature type="domain" description="Cadherin" evidence="9">
    <location>
        <begin position="127"/>
        <end position="243"/>
    </location>
</feature>
<evidence type="ECO:0000256" key="4">
    <source>
        <dbReference type="ARBA" id="ARBA00023136"/>
    </source>
</evidence>
<sequence length="1309" mass="142333">MARLWLSCLGLLVLVGPVAANMAPTFPANMSTVTLPEDLPVGDEAFWLVAEDRDGDSLTYGISGTYAYFFSVNSSTGQVKIASPLDSDGDLYTFSISISVTDNFNSPVQKQMFVIVDDRNDNAPVFQNTNFTTSISETEPVGFLVFTAKATDKDSGSAGAVRYFIKEIIPNTGDNQDLFRILSNGSIVLNGNLDYNSKSSFYQLKLQACDMGGILNNAYVEKCSQFVYLSINVIDEPNLDPQFVREFYAASVPEDSPPGTSVLRVEAVDGDRGIKDSMNYSISNTTRPHWFTIWSDGIIRVKSPLDREQLLQENEEVLVQVMATETNLDIYGRQASASVWVTLTVTDVNDHQPRFYNCSLSDCTFSPQEAQSNFTGSVEEHTSIRIPVNLIMAVHDPDKGKNGTFLLDLAEPSAFSVSPQRAVGSAEVQVLVRTPAEVDYEKHPVMLLEVVATDMVSGNVSVAWVTIHLIDINDHSPTFPQSQYNLSITEHCRNGQVVTDSIHATDGDQGQWGDITYSLLPGSGADIFQVDAYSGKVTVRSCELLDREAQAVFYVTLQATDSGGLFNTTTLHITLLDANDQEPQVIGSYNIFVREETDNVSVTIKAIDADQPGTNNSLLQFTLLPSPWTHNFSLNPDTGVLTNVGPLDREAIDPVLGGRIMLPVRVSDCGEPPLSTQVEVTITVEDINDNLPIFSQSSYNFSVTERVSDVQVGEMEATDADQTEANNRISFTLEGVGANNFVIRSRVLGAGHSQGVLWLPTDVSLDFESKASYYLLARAENSGPEAAQASATVLVQVKDVNDEAPMLDPTSLRGISVAENGSIHGLVATVVARDNDTTAQLEVQLVGVHCTKAGQDVGGLCQEWFSVQPNGSVLVNQSQTVDYEACDLVTLVVRACDLNTEPNFPACSTDGNLPITILDVNDNAPYFLPQDKTFVIIPELVSPDQQVASVQARDEDSGNNGAIRFSILKTEFLSKDGTIITFQGFFRIVTFLEDNLFTGNIELVTNLDANLNGTYQVTVQAQDTPAPSSWPALQAQTTLNLFTVEKRYRLRLQFSTSKEQVGARQDEIKEALAQATRTTVYVVIIQDLQSATRARSHSYMDAYFVFSNGTALTLNELSVMIRSDEDAMGKLLQLGLVVLGEQGNLESSLPQVLTSVIVGLGVALALLIVIMATALVCVRKSYQRKLRAVMAAKEARKTLAGVTPGVFAIPGTNLYTTDRANPMLNLDTKDLGFESQSSSDLDHISLNSLDENSVDLGKGKPEVKEASYSGTEADTEPLTEVLSGRKVDTGAQQTEKSAFTNPGLDTTDV</sequence>
<feature type="domain" description="Cadherin" evidence="9">
    <location>
        <begin position="585"/>
        <end position="694"/>
    </location>
</feature>
<keyword evidence="7" id="KW-0812">Transmembrane</keyword>
<dbReference type="GO" id="GO:0016342">
    <property type="term" value="C:catenin complex"/>
    <property type="evidence" value="ECO:0007669"/>
    <property type="project" value="TreeGrafter"/>
</dbReference>
<dbReference type="GO" id="GO:0045296">
    <property type="term" value="F:cadherin binding"/>
    <property type="evidence" value="ECO:0007669"/>
    <property type="project" value="TreeGrafter"/>
</dbReference>
<feature type="domain" description="Cadherin" evidence="9">
    <location>
        <begin position="370"/>
        <end position="479"/>
    </location>
</feature>